<proteinExistence type="predicted"/>
<dbReference type="EMBL" id="AKWN02000003">
    <property type="protein sequence ID" value="EMP09736.1"/>
    <property type="molecule type" value="Genomic_DNA"/>
</dbReference>
<feature type="transmembrane region" description="Helical" evidence="1">
    <location>
        <begin position="6"/>
        <end position="27"/>
    </location>
</feature>
<keyword evidence="1" id="KW-0812">Transmembrane</keyword>
<keyword evidence="1" id="KW-0472">Membrane</keyword>
<evidence type="ECO:0000256" key="1">
    <source>
        <dbReference type="SAM" id="Phobius"/>
    </source>
</evidence>
<keyword evidence="1" id="KW-1133">Transmembrane helix</keyword>
<evidence type="ECO:0000313" key="3">
    <source>
        <dbReference type="Proteomes" id="UP000012117"/>
    </source>
</evidence>
<sequence length="69" mass="7996">MNYKPIEIGFTFVYIGMIIVLIQGGVFRRLSGKVDETKLIRIGTFSLLVGFLFYTSFLILINFLFHLLF</sequence>
<feature type="transmembrane region" description="Helical" evidence="1">
    <location>
        <begin position="39"/>
        <end position="65"/>
    </location>
</feature>
<accession>M6ZUH3</accession>
<reference evidence="2 3" key="1">
    <citation type="submission" date="2013-01" db="EMBL/GenBank/DDBJ databases">
        <authorList>
            <person name="Harkins D.M."/>
            <person name="Durkin A.S."/>
            <person name="Brinkac L.M."/>
            <person name="Haft D.H."/>
            <person name="Selengut J.D."/>
            <person name="Sanka R."/>
            <person name="DePew J."/>
            <person name="Purushe J."/>
            <person name="Picardeau M."/>
            <person name="Werts C."/>
            <person name="Goarant C."/>
            <person name="Vinetz J.M."/>
            <person name="Sutton G.G."/>
            <person name="Nierman W.C."/>
            <person name="Fouts D.E."/>
        </authorList>
    </citation>
    <scope>NUCLEOTIDE SEQUENCE [LARGE SCALE GENOMIC DNA]</scope>
    <source>
        <strain evidence="2 3">200701872</strain>
    </source>
</reference>
<evidence type="ECO:0000313" key="2">
    <source>
        <dbReference type="EMBL" id="EMP09736.1"/>
    </source>
</evidence>
<protein>
    <submittedName>
        <fullName evidence="2">Uncharacterized protein</fullName>
    </submittedName>
</protein>
<name>M6ZUH3_LEPIR</name>
<dbReference type="BioCyc" id="LINT1193029:G11R4-2283-MONOMER"/>
<dbReference type="AlphaFoldDB" id="M6ZUH3"/>
<comment type="caution">
    <text evidence="2">The sequence shown here is derived from an EMBL/GenBank/DDBJ whole genome shotgun (WGS) entry which is preliminary data.</text>
</comment>
<dbReference type="Proteomes" id="UP000012117">
    <property type="component" value="Unassembled WGS sequence"/>
</dbReference>
<gene>
    <name evidence="2" type="ORF">LEP1GSC124_3512</name>
</gene>
<organism evidence="2 3">
    <name type="scientific">Leptospira interrogans serovar Pyrogenes str. 200701872</name>
    <dbReference type="NCBI Taxonomy" id="1193029"/>
    <lineage>
        <taxon>Bacteria</taxon>
        <taxon>Pseudomonadati</taxon>
        <taxon>Spirochaetota</taxon>
        <taxon>Spirochaetia</taxon>
        <taxon>Leptospirales</taxon>
        <taxon>Leptospiraceae</taxon>
        <taxon>Leptospira</taxon>
    </lineage>
</organism>